<comment type="similarity">
    <text evidence="1 2">Belongs to the phD/YefM antitoxin family.</text>
</comment>
<dbReference type="InterPro" id="IPR006442">
    <property type="entry name" value="Antitoxin_Phd/YefM"/>
</dbReference>
<dbReference type="InterPro" id="IPR051405">
    <property type="entry name" value="phD/YefM_antitoxin"/>
</dbReference>
<dbReference type="InterPro" id="IPR036165">
    <property type="entry name" value="YefM-like_sf"/>
</dbReference>
<dbReference type="PANTHER" id="PTHR33713">
    <property type="entry name" value="ANTITOXIN YAFN-RELATED"/>
    <property type="match status" value="1"/>
</dbReference>
<dbReference type="AlphaFoldDB" id="A0A3M8R873"/>
<sequence>MRIISFSEARGNLKTVIDRTVEDADVTIITRRGSANAVLLSQDLFDSLMETVHLLRTPANAAHLARSMAQDQTGETLVRDLADA</sequence>
<evidence type="ECO:0000256" key="2">
    <source>
        <dbReference type="RuleBase" id="RU362080"/>
    </source>
</evidence>
<comment type="caution">
    <text evidence="3">The sequence shown here is derived from an EMBL/GenBank/DDBJ whole genome shotgun (WGS) entry which is preliminary data.</text>
</comment>
<evidence type="ECO:0000313" key="3">
    <source>
        <dbReference type="EMBL" id="RNF64331.1"/>
    </source>
</evidence>
<dbReference type="EMBL" id="RIZI01000150">
    <property type="protein sequence ID" value="RNF64331.1"/>
    <property type="molecule type" value="Genomic_DNA"/>
</dbReference>
<dbReference type="Gene3D" id="3.40.1620.10">
    <property type="entry name" value="YefM-like domain"/>
    <property type="match status" value="1"/>
</dbReference>
<dbReference type="PANTHER" id="PTHR33713:SF6">
    <property type="entry name" value="ANTITOXIN YEFM"/>
    <property type="match status" value="1"/>
</dbReference>
<comment type="function">
    <text evidence="2">Antitoxin component of a type II toxin-antitoxin (TA) system.</text>
</comment>
<accession>A0A3M8R873</accession>
<evidence type="ECO:0000256" key="1">
    <source>
        <dbReference type="ARBA" id="ARBA00009981"/>
    </source>
</evidence>
<organism evidence="3">
    <name type="scientific">Acidithiobacillus sulfuriphilus</name>
    <dbReference type="NCBI Taxonomy" id="1867749"/>
    <lineage>
        <taxon>Bacteria</taxon>
        <taxon>Pseudomonadati</taxon>
        <taxon>Pseudomonadota</taxon>
        <taxon>Acidithiobacillia</taxon>
        <taxon>Acidithiobacillales</taxon>
        <taxon>Acidithiobacillaceae</taxon>
        <taxon>Acidithiobacillus</taxon>
    </lineage>
</organism>
<dbReference type="OrthoDB" id="9802003at2"/>
<gene>
    <name evidence="3" type="ORF">EC580_05790</name>
</gene>
<name>A0A3M8R873_9PROT</name>
<reference evidence="3" key="1">
    <citation type="submission" date="2018-10" db="EMBL/GenBank/DDBJ databases">
        <title>Acidithiobacillus sulfuriphilus sp. nov.: an extremely acidophilic sulfur-oxidizing chemolithotroph isolated from a neutral pH environment.</title>
        <authorList>
            <person name="Falagan C."/>
            <person name="Moya-Beltran A."/>
            <person name="Quatrini R."/>
            <person name="Johnson D.B."/>
        </authorList>
    </citation>
    <scope>NUCLEOTIDE SEQUENCE [LARGE SCALE GENOMIC DNA]</scope>
    <source>
        <strain evidence="3">CJ-2</strain>
    </source>
</reference>
<dbReference type="Pfam" id="PF02604">
    <property type="entry name" value="PhdYeFM_antitox"/>
    <property type="match status" value="1"/>
</dbReference>
<dbReference type="RefSeq" id="WP_123103080.1">
    <property type="nucleotide sequence ID" value="NZ_CP127527.1"/>
</dbReference>
<proteinExistence type="inferred from homology"/>
<protein>
    <recommendedName>
        <fullName evidence="2">Antitoxin</fullName>
    </recommendedName>
</protein>
<dbReference type="NCBIfam" id="TIGR01552">
    <property type="entry name" value="phd_fam"/>
    <property type="match status" value="1"/>
</dbReference>
<dbReference type="Gene3D" id="6.10.250.330">
    <property type="match status" value="1"/>
</dbReference>
<dbReference type="SUPFAM" id="SSF143120">
    <property type="entry name" value="YefM-like"/>
    <property type="match status" value="1"/>
</dbReference>